<dbReference type="PANTHER" id="PTHR47178">
    <property type="entry name" value="MONOOXYGENASE, FAD-BINDING"/>
    <property type="match status" value="1"/>
</dbReference>
<dbReference type="EMBL" id="JAUEPN010000005">
    <property type="protein sequence ID" value="KAK3294381.1"/>
    <property type="molecule type" value="Genomic_DNA"/>
</dbReference>
<keyword evidence="4" id="KW-0560">Oxidoreductase</keyword>
<dbReference type="SUPFAM" id="SSF53335">
    <property type="entry name" value="S-adenosyl-L-methionine-dependent methyltransferases"/>
    <property type="match status" value="1"/>
</dbReference>
<evidence type="ECO:0000259" key="6">
    <source>
        <dbReference type="Pfam" id="PF01494"/>
    </source>
</evidence>
<evidence type="ECO:0000256" key="3">
    <source>
        <dbReference type="ARBA" id="ARBA00022827"/>
    </source>
</evidence>
<organism evidence="7 8">
    <name type="scientific">Chaetomium fimeti</name>
    <dbReference type="NCBI Taxonomy" id="1854472"/>
    <lineage>
        <taxon>Eukaryota</taxon>
        <taxon>Fungi</taxon>
        <taxon>Dikarya</taxon>
        <taxon>Ascomycota</taxon>
        <taxon>Pezizomycotina</taxon>
        <taxon>Sordariomycetes</taxon>
        <taxon>Sordariomycetidae</taxon>
        <taxon>Sordariales</taxon>
        <taxon>Chaetomiaceae</taxon>
        <taxon>Chaetomium</taxon>
    </lineage>
</organism>
<dbReference type="InterPro" id="IPR029063">
    <property type="entry name" value="SAM-dependent_MTases_sf"/>
</dbReference>
<reference evidence="7" key="2">
    <citation type="submission" date="2023-06" db="EMBL/GenBank/DDBJ databases">
        <authorList>
            <consortium name="Lawrence Berkeley National Laboratory"/>
            <person name="Haridas S."/>
            <person name="Hensen N."/>
            <person name="Bonometti L."/>
            <person name="Westerberg I."/>
            <person name="Brannstrom I.O."/>
            <person name="Guillou S."/>
            <person name="Cros-Aarteil S."/>
            <person name="Calhoun S."/>
            <person name="Kuo A."/>
            <person name="Mondo S."/>
            <person name="Pangilinan J."/>
            <person name="Riley R."/>
            <person name="Labutti K."/>
            <person name="Andreopoulos B."/>
            <person name="Lipzen A."/>
            <person name="Chen C."/>
            <person name="Yanf M."/>
            <person name="Daum C."/>
            <person name="Ng V."/>
            <person name="Clum A."/>
            <person name="Steindorff A."/>
            <person name="Ohm R."/>
            <person name="Martin F."/>
            <person name="Silar P."/>
            <person name="Natvig D."/>
            <person name="Lalanne C."/>
            <person name="Gautier V."/>
            <person name="Ament-Velasquez S.L."/>
            <person name="Kruys A."/>
            <person name="Hutchinson M.I."/>
            <person name="Powell A.J."/>
            <person name="Barry K."/>
            <person name="Miller A.N."/>
            <person name="Grigoriev I.V."/>
            <person name="Debuchy R."/>
            <person name="Gladieux P."/>
            <person name="Thoren M.H."/>
            <person name="Johannesson H."/>
        </authorList>
    </citation>
    <scope>NUCLEOTIDE SEQUENCE</scope>
    <source>
        <strain evidence="7">CBS 168.71</strain>
    </source>
</reference>
<dbReference type="InterPro" id="IPR036188">
    <property type="entry name" value="FAD/NAD-bd_sf"/>
</dbReference>
<protein>
    <recommendedName>
        <fullName evidence="6">FAD-binding domain-containing protein</fullName>
    </recommendedName>
</protein>
<reference evidence="7" key="1">
    <citation type="journal article" date="2023" name="Mol. Phylogenet. Evol.">
        <title>Genome-scale phylogeny and comparative genomics of the fungal order Sordariales.</title>
        <authorList>
            <person name="Hensen N."/>
            <person name="Bonometti L."/>
            <person name="Westerberg I."/>
            <person name="Brannstrom I.O."/>
            <person name="Guillou S."/>
            <person name="Cros-Aarteil S."/>
            <person name="Calhoun S."/>
            <person name="Haridas S."/>
            <person name="Kuo A."/>
            <person name="Mondo S."/>
            <person name="Pangilinan J."/>
            <person name="Riley R."/>
            <person name="LaButti K."/>
            <person name="Andreopoulos B."/>
            <person name="Lipzen A."/>
            <person name="Chen C."/>
            <person name="Yan M."/>
            <person name="Daum C."/>
            <person name="Ng V."/>
            <person name="Clum A."/>
            <person name="Steindorff A."/>
            <person name="Ohm R.A."/>
            <person name="Martin F."/>
            <person name="Silar P."/>
            <person name="Natvig D.O."/>
            <person name="Lalanne C."/>
            <person name="Gautier V."/>
            <person name="Ament-Velasquez S.L."/>
            <person name="Kruys A."/>
            <person name="Hutchinson M.I."/>
            <person name="Powell A.J."/>
            <person name="Barry K."/>
            <person name="Miller A.N."/>
            <person name="Grigoriev I.V."/>
            <person name="Debuchy R."/>
            <person name="Gladieux P."/>
            <person name="Hiltunen Thoren M."/>
            <person name="Johannesson H."/>
        </authorList>
    </citation>
    <scope>NUCLEOTIDE SEQUENCE</scope>
    <source>
        <strain evidence="7">CBS 168.71</strain>
    </source>
</reference>
<evidence type="ECO:0000256" key="4">
    <source>
        <dbReference type="ARBA" id="ARBA00023002"/>
    </source>
</evidence>
<comment type="cofactor">
    <cofactor evidence="1">
        <name>FAD</name>
        <dbReference type="ChEBI" id="CHEBI:57692"/>
    </cofactor>
</comment>
<dbReference type="GO" id="GO:0071949">
    <property type="term" value="F:FAD binding"/>
    <property type="evidence" value="ECO:0007669"/>
    <property type="project" value="InterPro"/>
</dbReference>
<feature type="domain" description="FAD-binding" evidence="6">
    <location>
        <begin position="247"/>
        <end position="315"/>
    </location>
</feature>
<keyword evidence="5" id="KW-0503">Monooxygenase</keyword>
<dbReference type="Gene3D" id="3.40.50.150">
    <property type="entry name" value="Vaccinia Virus protein VP39"/>
    <property type="match status" value="1"/>
</dbReference>
<dbReference type="GeneID" id="87844532"/>
<dbReference type="InterPro" id="IPR002938">
    <property type="entry name" value="FAD-bd"/>
</dbReference>
<dbReference type="RefSeq" id="XP_062657895.1">
    <property type="nucleotide sequence ID" value="XM_062807584.1"/>
</dbReference>
<dbReference type="Pfam" id="PF13489">
    <property type="entry name" value="Methyltransf_23"/>
    <property type="match status" value="1"/>
</dbReference>
<evidence type="ECO:0000256" key="2">
    <source>
        <dbReference type="ARBA" id="ARBA00022630"/>
    </source>
</evidence>
<dbReference type="PRINTS" id="PR00420">
    <property type="entry name" value="RNGMNOXGNASE"/>
</dbReference>
<sequence length="673" mass="74878">MTALNKSSATKVAIIGAGLTGFLTAHGLRKRAHHITDRPRDWTILIHWAMPLFKKLLSEPLVERLPEALCNPDIEFDEEAGSLPNKVPGARRVSRQKLRGLLARDLDEAGIIRWGKQLAGFTHNEESEAGPVRLQFEDGTTYDADYVLGADGSSSKLRRLLFDGSFMYAGASDDLSRWTTMWVKIWRKSSAAPLPEGGTAGEQALDYLKATTKDQAEPFQSLIDWTPDGSECYIDEMKYWVSKPFDNRGGRITLAGDAAHPMLIYRGQGFQHAILDASQYLDALIKVREGAARASAISAYDADMIERGAKAVQQSVQEAEFSMDPKAVDQMLMARQGHGRSATQVDNTTAADAADAMDATVDKFLATLPLDHSDPSPARIQSVTPHVMAHEGNVRQQHQQEEQHSGIISAAEPDEIHDEDEFALTDGYETASTGSTSVTSSIYAHTYENGRAWAIEIGDRFPNARVRGIDLSPTQPAWVPPNVDFLVDDCEQREWLDRDVDFVHLRFMTIVLKDVAGVLRRAYESLKPGGWIELQELCAEILCDDGSMPDDDPVKYMYELSHRAFSKFGMDVTLPKCLEPMLGDAGFENIQYVVKKVPIGPWARDKTLRVIGMYQKMAVQDLMPVLPGRPFTALGMSQTESQVTLAHARQGLANRGVHRYFHYYFWFAQKPLG</sequence>
<dbReference type="Gene3D" id="3.50.50.60">
    <property type="entry name" value="FAD/NAD(P)-binding domain"/>
    <property type="match status" value="2"/>
</dbReference>
<evidence type="ECO:0000313" key="8">
    <source>
        <dbReference type="Proteomes" id="UP001278766"/>
    </source>
</evidence>
<keyword evidence="3" id="KW-0274">FAD</keyword>
<keyword evidence="8" id="KW-1185">Reference proteome</keyword>
<dbReference type="PANTHER" id="PTHR47178:SF3">
    <property type="entry name" value="FAD-BINDING DOMAIN-CONTAINING PROTEIN"/>
    <property type="match status" value="1"/>
</dbReference>
<comment type="caution">
    <text evidence="7">The sequence shown here is derived from an EMBL/GenBank/DDBJ whole genome shotgun (WGS) entry which is preliminary data.</text>
</comment>
<evidence type="ECO:0000313" key="7">
    <source>
        <dbReference type="EMBL" id="KAK3294381.1"/>
    </source>
</evidence>
<dbReference type="AlphaFoldDB" id="A0AAE0HEV6"/>
<dbReference type="Proteomes" id="UP001278766">
    <property type="component" value="Unassembled WGS sequence"/>
</dbReference>
<dbReference type="GO" id="GO:0004497">
    <property type="term" value="F:monooxygenase activity"/>
    <property type="evidence" value="ECO:0007669"/>
    <property type="project" value="UniProtKB-KW"/>
</dbReference>
<accession>A0AAE0HEV6</accession>
<keyword evidence="2" id="KW-0285">Flavoprotein</keyword>
<evidence type="ECO:0000256" key="5">
    <source>
        <dbReference type="ARBA" id="ARBA00023033"/>
    </source>
</evidence>
<name>A0AAE0HEV6_9PEZI</name>
<gene>
    <name evidence="7" type="ORF">B0H64DRAFT_463185</name>
</gene>
<proteinExistence type="predicted"/>
<dbReference type="SUPFAM" id="SSF51905">
    <property type="entry name" value="FAD/NAD(P)-binding domain"/>
    <property type="match status" value="1"/>
</dbReference>
<evidence type="ECO:0000256" key="1">
    <source>
        <dbReference type="ARBA" id="ARBA00001974"/>
    </source>
</evidence>
<dbReference type="CDD" id="cd02440">
    <property type="entry name" value="AdoMet_MTases"/>
    <property type="match status" value="1"/>
</dbReference>
<dbReference type="Pfam" id="PF01494">
    <property type="entry name" value="FAD_binding_3"/>
    <property type="match status" value="1"/>
</dbReference>